<evidence type="ECO:0000256" key="2">
    <source>
        <dbReference type="ARBA" id="ARBA00011123"/>
    </source>
</evidence>
<comment type="subunit">
    <text evidence="2">Heterotrimer of A, B and C subunits.</text>
</comment>
<accession>A0AAP4BDG1</accession>
<keyword evidence="7" id="KW-1185">Reference proteome</keyword>
<evidence type="ECO:0000313" key="7">
    <source>
        <dbReference type="Proteomes" id="UP001300383"/>
    </source>
</evidence>
<dbReference type="Pfam" id="PF02686">
    <property type="entry name" value="GatC"/>
    <property type="match status" value="1"/>
</dbReference>
<evidence type="ECO:0000256" key="1">
    <source>
        <dbReference type="ARBA" id="ARBA00010757"/>
    </source>
</evidence>
<dbReference type="Proteomes" id="UP001300383">
    <property type="component" value="Unassembled WGS sequence"/>
</dbReference>
<dbReference type="RefSeq" id="WP_283231536.1">
    <property type="nucleotide sequence ID" value="NZ_JASGBQ010000025.1"/>
</dbReference>
<protein>
    <submittedName>
        <fullName evidence="6">Asp-tRNA(Asn)/Glu-tRNA(Gln) amidotransferase subunit GatC</fullName>
    </submittedName>
</protein>
<dbReference type="InterPro" id="IPR036113">
    <property type="entry name" value="Asp/Glu-ADT_sf_sub_c"/>
</dbReference>
<gene>
    <name evidence="6" type="primary">gatC</name>
    <name evidence="6" type="ORF">QJ036_11600</name>
</gene>
<dbReference type="NCBIfam" id="TIGR00135">
    <property type="entry name" value="gatC"/>
    <property type="match status" value="1"/>
</dbReference>
<dbReference type="SUPFAM" id="SSF141000">
    <property type="entry name" value="Glu-tRNAGln amidotransferase C subunit"/>
    <property type="match status" value="1"/>
</dbReference>
<dbReference type="EMBL" id="JASGBQ010000025">
    <property type="protein sequence ID" value="MDI9243108.1"/>
    <property type="molecule type" value="Genomic_DNA"/>
</dbReference>
<proteinExistence type="inferred from homology"/>
<evidence type="ECO:0000256" key="5">
    <source>
        <dbReference type="ARBA" id="ARBA00047913"/>
    </source>
</evidence>
<reference evidence="6 7" key="1">
    <citation type="submission" date="2023-05" db="EMBL/GenBank/DDBJ databases">
        <title>[ruminococcus] sp. nov., isolated from a pig farm feces dump.</title>
        <authorList>
            <person name="Chang Y.-H."/>
        </authorList>
    </citation>
    <scope>NUCLEOTIDE SEQUENCE [LARGE SCALE GENOMIC DNA]</scope>
    <source>
        <strain evidence="6 7">YH-rum2234</strain>
    </source>
</reference>
<name>A0AAP4BDG1_9FIRM</name>
<dbReference type="GO" id="GO:0006450">
    <property type="term" value="P:regulation of translational fidelity"/>
    <property type="evidence" value="ECO:0007669"/>
    <property type="project" value="InterPro"/>
</dbReference>
<dbReference type="InterPro" id="IPR003837">
    <property type="entry name" value="GatC"/>
</dbReference>
<evidence type="ECO:0000256" key="3">
    <source>
        <dbReference type="ARBA" id="ARBA00024799"/>
    </source>
</evidence>
<evidence type="ECO:0000313" key="6">
    <source>
        <dbReference type="EMBL" id="MDI9243108.1"/>
    </source>
</evidence>
<dbReference type="AlphaFoldDB" id="A0AAP4BDG1"/>
<comment type="catalytic activity">
    <reaction evidence="4">
        <text>L-aspartyl-tRNA(Asn) + L-glutamine + ATP + H2O = L-asparaginyl-tRNA(Asn) + L-glutamate + ADP + phosphate + 2 H(+)</text>
        <dbReference type="Rhea" id="RHEA:14513"/>
        <dbReference type="Rhea" id="RHEA-COMP:9674"/>
        <dbReference type="Rhea" id="RHEA-COMP:9677"/>
        <dbReference type="ChEBI" id="CHEBI:15377"/>
        <dbReference type="ChEBI" id="CHEBI:15378"/>
        <dbReference type="ChEBI" id="CHEBI:29985"/>
        <dbReference type="ChEBI" id="CHEBI:30616"/>
        <dbReference type="ChEBI" id="CHEBI:43474"/>
        <dbReference type="ChEBI" id="CHEBI:58359"/>
        <dbReference type="ChEBI" id="CHEBI:78515"/>
        <dbReference type="ChEBI" id="CHEBI:78516"/>
        <dbReference type="ChEBI" id="CHEBI:456216"/>
    </reaction>
</comment>
<evidence type="ECO:0000256" key="4">
    <source>
        <dbReference type="ARBA" id="ARBA00047380"/>
    </source>
</evidence>
<comment type="function">
    <text evidence="3">Allows the formation of correctly charged Asn-tRNA(Asn) or Gln-tRNA(Gln) through the transamidation of misacylated Asp-tRNA(Asn) or Glu-tRNA(Gln) in organisms which lack either or both of asparaginyl-tRNA or glutaminyl-tRNA synthetases. The reaction takes place in the presence of glutamine and ATP through an activated phospho-Asp-tRNA(Asn) or phospho-Glu-tRNA(Gln).</text>
</comment>
<comment type="caution">
    <text evidence="6">The sequence shown here is derived from an EMBL/GenBank/DDBJ whole genome shotgun (WGS) entry which is preliminary data.</text>
</comment>
<organism evidence="6 7">
    <name type="scientific">Fusibacillus kribbianus</name>
    <dbReference type="NCBI Taxonomy" id="3044208"/>
    <lineage>
        <taxon>Bacteria</taxon>
        <taxon>Bacillati</taxon>
        <taxon>Bacillota</taxon>
        <taxon>Clostridia</taxon>
        <taxon>Lachnospirales</taxon>
        <taxon>Lachnospiraceae</taxon>
        <taxon>Fusibacillus</taxon>
    </lineage>
</organism>
<sequence>MDQEALKRLERLNKLRLTEEETAAMLDYFQMQRRELESLHAVNTEQVERMVHVMPMTNIIREDKASQPFTREELQEGAPESYDGYWQVPRLVD</sequence>
<comment type="catalytic activity">
    <reaction evidence="5">
        <text>L-glutamyl-tRNA(Gln) + L-glutamine + ATP + H2O = L-glutaminyl-tRNA(Gln) + L-glutamate + ADP + phosphate + H(+)</text>
        <dbReference type="Rhea" id="RHEA:17521"/>
        <dbReference type="Rhea" id="RHEA-COMP:9681"/>
        <dbReference type="Rhea" id="RHEA-COMP:9684"/>
        <dbReference type="ChEBI" id="CHEBI:15377"/>
        <dbReference type="ChEBI" id="CHEBI:15378"/>
        <dbReference type="ChEBI" id="CHEBI:29985"/>
        <dbReference type="ChEBI" id="CHEBI:30616"/>
        <dbReference type="ChEBI" id="CHEBI:43474"/>
        <dbReference type="ChEBI" id="CHEBI:58359"/>
        <dbReference type="ChEBI" id="CHEBI:78520"/>
        <dbReference type="ChEBI" id="CHEBI:78521"/>
        <dbReference type="ChEBI" id="CHEBI:456216"/>
    </reaction>
</comment>
<comment type="similarity">
    <text evidence="1">Belongs to the GatC family.</text>
</comment>